<keyword evidence="6" id="KW-0328">Glycosyltransferase</keyword>
<comment type="similarity">
    <text evidence="3">Belongs to the disproportionating enzyme family.</text>
</comment>
<feature type="domain" description="CBM20" evidence="11">
    <location>
        <begin position="1"/>
        <end position="101"/>
    </location>
</feature>
<evidence type="ECO:0000256" key="6">
    <source>
        <dbReference type="ARBA" id="ARBA00022676"/>
    </source>
</evidence>
<name>A0ABR2KHY1_9EUKA</name>
<dbReference type="PROSITE" id="PS51166">
    <property type="entry name" value="CBM20"/>
    <property type="match status" value="3"/>
</dbReference>
<dbReference type="SUPFAM" id="SSF51445">
    <property type="entry name" value="(Trans)glycosidases"/>
    <property type="match status" value="1"/>
</dbReference>
<dbReference type="SUPFAM" id="SSF49452">
    <property type="entry name" value="Starch-binding domain-like"/>
    <property type="match status" value="3"/>
</dbReference>
<keyword evidence="5" id="KW-0963">Cytoplasm</keyword>
<dbReference type="Pfam" id="PF02446">
    <property type="entry name" value="Glyco_hydro_77"/>
    <property type="match status" value="1"/>
</dbReference>
<dbReference type="Proteomes" id="UP001470230">
    <property type="component" value="Unassembled WGS sequence"/>
</dbReference>
<evidence type="ECO:0000313" key="12">
    <source>
        <dbReference type="EMBL" id="KAK8890027.1"/>
    </source>
</evidence>
<comment type="subcellular location">
    <subcellularLocation>
        <location evidence="2">Cytoplasm</location>
    </subcellularLocation>
</comment>
<dbReference type="Pfam" id="PF00686">
    <property type="entry name" value="CBM_20"/>
    <property type="match status" value="2"/>
</dbReference>
<dbReference type="InterPro" id="IPR003385">
    <property type="entry name" value="Glyco_hydro_77"/>
</dbReference>
<feature type="domain" description="CBM20" evidence="11">
    <location>
        <begin position="241"/>
        <end position="350"/>
    </location>
</feature>
<keyword evidence="7" id="KW-0808">Transferase</keyword>
<reference evidence="12 13" key="1">
    <citation type="submission" date="2024-04" db="EMBL/GenBank/DDBJ databases">
        <title>Tritrichomonas musculus Genome.</title>
        <authorList>
            <person name="Alves-Ferreira E."/>
            <person name="Grigg M."/>
            <person name="Lorenzi H."/>
            <person name="Galac M."/>
        </authorList>
    </citation>
    <scope>NUCLEOTIDE SEQUENCE [LARGE SCALE GENOMIC DNA]</scope>
    <source>
        <strain evidence="12 13">EAF2021</strain>
    </source>
</reference>
<organism evidence="12 13">
    <name type="scientific">Tritrichomonas musculus</name>
    <dbReference type="NCBI Taxonomy" id="1915356"/>
    <lineage>
        <taxon>Eukaryota</taxon>
        <taxon>Metamonada</taxon>
        <taxon>Parabasalia</taxon>
        <taxon>Tritrichomonadida</taxon>
        <taxon>Tritrichomonadidae</taxon>
        <taxon>Tritrichomonas</taxon>
    </lineage>
</organism>
<gene>
    <name evidence="12" type="ORF">M9Y10_034786</name>
</gene>
<evidence type="ECO:0000256" key="8">
    <source>
        <dbReference type="ARBA" id="ARBA00023277"/>
    </source>
</evidence>
<proteinExistence type="inferred from homology"/>
<evidence type="ECO:0000256" key="4">
    <source>
        <dbReference type="ARBA" id="ARBA00012560"/>
    </source>
</evidence>
<accession>A0ABR2KHY1</accession>
<dbReference type="EC" id="2.4.1.25" evidence="4"/>
<keyword evidence="8" id="KW-0119">Carbohydrate metabolism</keyword>
<dbReference type="InterPro" id="IPR017853">
    <property type="entry name" value="GH"/>
</dbReference>
<dbReference type="PANTHER" id="PTHR32518">
    <property type="match status" value="1"/>
</dbReference>
<comment type="caution">
    <text evidence="12">The sequence shown here is derived from an EMBL/GenBank/DDBJ whole genome shotgun (WGS) entry which is preliminary data.</text>
</comment>
<dbReference type="InterPro" id="IPR013783">
    <property type="entry name" value="Ig-like_fold"/>
</dbReference>
<dbReference type="SMART" id="SM01065">
    <property type="entry name" value="CBM_2"/>
    <property type="match status" value="3"/>
</dbReference>
<dbReference type="CDD" id="cd05467">
    <property type="entry name" value="CBM20"/>
    <property type="match status" value="1"/>
</dbReference>
<evidence type="ECO:0000256" key="9">
    <source>
        <dbReference type="ARBA" id="ARBA00031423"/>
    </source>
</evidence>
<sequence>MTINFYLKTARNGSCQPYVYGNSPALGGGDITKAIPLSPSTGPYFFSVSVEVDPPKEGDFVWYSYFVKPKMGSIIPEQVPRRFVPVFNDQIDLYDTFDLNNSIGDLVIHFRLRCFTNFGQELYIVGNIPELGVWDLTKAKQMYFEGHLDFWDCIVRLPLTAANQQIKYKYVRAYDKTNAEWEPEQDHTLNISNIRNPCLIEVSDTYRWVDKTIEVFKRAPFTKCFHRRYTHVEPPLVDLSLTQPGKVRVKFQMNCPNVRPGQTVRVVGSCPELGDWDYRKGVVMADGEFPIWNSIVTIERHSFPISYKYVIVDGGTVYWESAQNHYNTGISNKGTDYDFPTSLQINDWLCLPNRELFRGLGVYTPLFSLRTNNSCGIGQFPDIQNLVDVCNKIGASLIQLLPINDTSNDGTWNDSYPYRQTSCFALNPIYIDLLQVIPKLPQELEDEIKQRQVELEKLKELDYPLVWHFKMDILNKIFKLVKLGKKFDDFVENNADWLKPYALYCYFRFVYHTSDFRKWPKHSTISEEEVEELSKEHYEDLKFTYWCQYICDVQFKKARDYALENGVVLKGDLPIGVFLNSAECWAFPNNFRIDYCAGAPPDAFSSDGQNWGFPTYDWDFMEQDNYK</sequence>
<keyword evidence="13" id="KW-1185">Reference proteome</keyword>
<dbReference type="EMBL" id="JAPFFF010000005">
    <property type="protein sequence ID" value="KAK8890027.1"/>
    <property type="molecule type" value="Genomic_DNA"/>
</dbReference>
<evidence type="ECO:0000313" key="13">
    <source>
        <dbReference type="Proteomes" id="UP001470230"/>
    </source>
</evidence>
<dbReference type="PANTHER" id="PTHR32518:SF3">
    <property type="entry name" value="4-ALPHA-GLUCANOTRANSFERASE"/>
    <property type="match status" value="1"/>
</dbReference>
<dbReference type="InterPro" id="IPR002044">
    <property type="entry name" value="CBM20"/>
</dbReference>
<evidence type="ECO:0000256" key="2">
    <source>
        <dbReference type="ARBA" id="ARBA00004496"/>
    </source>
</evidence>
<evidence type="ECO:0000256" key="7">
    <source>
        <dbReference type="ARBA" id="ARBA00022679"/>
    </source>
</evidence>
<comment type="catalytic activity">
    <reaction evidence="1">
        <text>Transfers a segment of a (1-&gt;4)-alpha-D-glucan to a new position in an acceptor, which may be glucose or a (1-&gt;4)-alpha-D-glucan.</text>
        <dbReference type="EC" id="2.4.1.25"/>
    </reaction>
</comment>
<evidence type="ECO:0000256" key="10">
    <source>
        <dbReference type="ARBA" id="ARBA00031501"/>
    </source>
</evidence>
<evidence type="ECO:0000256" key="1">
    <source>
        <dbReference type="ARBA" id="ARBA00000439"/>
    </source>
</evidence>
<feature type="domain" description="CBM20" evidence="11">
    <location>
        <begin position="100"/>
        <end position="210"/>
    </location>
</feature>
<protein>
    <recommendedName>
        <fullName evidence="4">4-alpha-glucanotransferase</fullName>
        <ecNumber evidence="4">2.4.1.25</ecNumber>
    </recommendedName>
    <alternativeName>
        <fullName evidence="9">Amylomaltase</fullName>
    </alternativeName>
    <alternativeName>
        <fullName evidence="10">Disproportionating enzyme</fullName>
    </alternativeName>
</protein>
<evidence type="ECO:0000259" key="11">
    <source>
        <dbReference type="PROSITE" id="PS51166"/>
    </source>
</evidence>
<dbReference type="Gene3D" id="2.60.40.10">
    <property type="entry name" value="Immunoglobulins"/>
    <property type="match status" value="3"/>
</dbReference>
<evidence type="ECO:0000256" key="3">
    <source>
        <dbReference type="ARBA" id="ARBA00005684"/>
    </source>
</evidence>
<dbReference type="InterPro" id="IPR013784">
    <property type="entry name" value="Carb-bd-like_fold"/>
</dbReference>
<dbReference type="Gene3D" id="3.20.20.80">
    <property type="entry name" value="Glycosidases"/>
    <property type="match status" value="1"/>
</dbReference>
<evidence type="ECO:0000256" key="5">
    <source>
        <dbReference type="ARBA" id="ARBA00022490"/>
    </source>
</evidence>